<keyword evidence="2" id="KW-1185">Reference proteome</keyword>
<sequence>MDTADRRAPGAGIDLGADFDALLADHVRDAELVTGGDARSVSRQMLAQAAAAVSEGPGRQVVLIECNLRAELLAEIGHSLPASARGLDRLAIKYLSSAAMLRALLAAWHCGTGAGVGAPGALTESDFLVWSASGSSECAGDMRLPDCLFIDGIDAIASAERYMVRRAAPPRLFPLGSTAWTARSGG</sequence>
<protein>
    <submittedName>
        <fullName evidence="1">Uncharacterized protein</fullName>
    </submittedName>
</protein>
<evidence type="ECO:0000313" key="2">
    <source>
        <dbReference type="Proteomes" id="UP001140234"/>
    </source>
</evidence>
<dbReference type="Proteomes" id="UP001140234">
    <property type="component" value="Unassembled WGS sequence"/>
</dbReference>
<organism evidence="1 2">
    <name type="scientific">Coemansia nantahalensis</name>
    <dbReference type="NCBI Taxonomy" id="2789366"/>
    <lineage>
        <taxon>Eukaryota</taxon>
        <taxon>Fungi</taxon>
        <taxon>Fungi incertae sedis</taxon>
        <taxon>Zoopagomycota</taxon>
        <taxon>Kickxellomycotina</taxon>
        <taxon>Kickxellomycetes</taxon>
        <taxon>Kickxellales</taxon>
        <taxon>Kickxellaceae</taxon>
        <taxon>Coemansia</taxon>
    </lineage>
</organism>
<accession>A0ACC1K888</accession>
<reference evidence="1" key="1">
    <citation type="submission" date="2022-07" db="EMBL/GenBank/DDBJ databases">
        <title>Phylogenomic reconstructions and comparative analyses of Kickxellomycotina fungi.</title>
        <authorList>
            <person name="Reynolds N.K."/>
            <person name="Stajich J.E."/>
            <person name="Barry K."/>
            <person name="Grigoriev I.V."/>
            <person name="Crous P."/>
            <person name="Smith M.E."/>
        </authorList>
    </citation>
    <scope>NUCLEOTIDE SEQUENCE</scope>
    <source>
        <strain evidence="1">CBS 109366</strain>
    </source>
</reference>
<proteinExistence type="predicted"/>
<evidence type="ECO:0000313" key="1">
    <source>
        <dbReference type="EMBL" id="KAJ2775728.1"/>
    </source>
</evidence>
<comment type="caution">
    <text evidence="1">The sequence shown here is derived from an EMBL/GenBank/DDBJ whole genome shotgun (WGS) entry which is preliminary data.</text>
</comment>
<name>A0ACC1K888_9FUNG</name>
<dbReference type="EMBL" id="JANBUJ010000003">
    <property type="protein sequence ID" value="KAJ2775728.1"/>
    <property type="molecule type" value="Genomic_DNA"/>
</dbReference>
<gene>
    <name evidence="1" type="ORF">IWQ57_000229</name>
</gene>